<dbReference type="EMBL" id="LHQS01000002">
    <property type="protein sequence ID" value="RXE56533.1"/>
    <property type="molecule type" value="Genomic_DNA"/>
</dbReference>
<evidence type="ECO:0000313" key="20">
    <source>
        <dbReference type="EMBL" id="RXE56533.1"/>
    </source>
</evidence>
<proteinExistence type="inferred from homology"/>
<feature type="transmembrane region" description="Helical" evidence="19">
    <location>
        <begin position="101"/>
        <end position="120"/>
    </location>
</feature>
<keyword evidence="9 19" id="KW-0808">Transferase</keyword>
<comment type="cofactor">
    <cofactor evidence="1 19">
        <name>Mg(2+)</name>
        <dbReference type="ChEBI" id="CHEBI:18420"/>
    </cofactor>
</comment>
<dbReference type="RefSeq" id="WP_128693592.1">
    <property type="nucleotide sequence ID" value="NZ_LHQS01000002.1"/>
</dbReference>
<sequence>MRSIRALLQFCTTLPLGRAADFEAFARRSYLYPIAGYIIGGIAALLAFGIESPVLAAAVGLAAVLILSGANHFDGLLDFGDGLMAHGNREKRILAMTDRNTGAGAVAAGLVVTLVAFAGLQTAAPVWATILIAEVSAKLAMAWLTVLGRPFREGIHSYLHGFARPSFLIYAAALALPLLLLPVPPAVPGMAVAVTGAVVVGMLALSQNIFGGVNGDVVGAAHEITRAAVILVLALL</sequence>
<evidence type="ECO:0000256" key="18">
    <source>
        <dbReference type="ARBA" id="ARBA00049504"/>
    </source>
</evidence>
<feature type="transmembrane region" description="Helical" evidence="19">
    <location>
        <begin position="126"/>
        <end position="146"/>
    </location>
</feature>
<dbReference type="GO" id="GO:0005886">
    <property type="term" value="C:plasma membrane"/>
    <property type="evidence" value="ECO:0007669"/>
    <property type="project" value="UniProtKB-SubCell"/>
</dbReference>
<keyword evidence="13 19" id="KW-0472">Membrane</keyword>
<reference evidence="20 21" key="1">
    <citation type="journal article" date="2015" name="Int. J. Syst. Evol. Microbiol.">
        <title>Methanoculleus taiwanensis sp. nov., a methanogen isolated from deep marine sediment at the deformation front area near Taiwan.</title>
        <authorList>
            <person name="Weng C.Y."/>
            <person name="Chen S.C."/>
            <person name="Lai M.C."/>
            <person name="Wu S.Y."/>
            <person name="Lin S."/>
            <person name="Yang T.F."/>
            <person name="Chen P.C."/>
        </authorList>
    </citation>
    <scope>NUCLEOTIDE SEQUENCE [LARGE SCALE GENOMIC DNA]</scope>
    <source>
        <strain evidence="20 21">CYW4</strain>
    </source>
</reference>
<dbReference type="InterPro" id="IPR003805">
    <property type="entry name" value="CobS"/>
</dbReference>
<dbReference type="UniPathway" id="UPA00148">
    <property type="reaction ID" value="UER00238"/>
</dbReference>
<dbReference type="Proteomes" id="UP000290932">
    <property type="component" value="Unassembled WGS sequence"/>
</dbReference>
<keyword evidence="11 19" id="KW-0460">Magnesium</keyword>
<name>A0A498H1I3_9EURY</name>
<dbReference type="Pfam" id="PF02654">
    <property type="entry name" value="CobS"/>
    <property type="match status" value="1"/>
</dbReference>
<dbReference type="EC" id="2.7.8.26" evidence="5 19"/>
<evidence type="ECO:0000256" key="7">
    <source>
        <dbReference type="ARBA" id="ARBA00022475"/>
    </source>
</evidence>
<keyword evidence="8 19" id="KW-0169">Cobalamin biosynthesis</keyword>
<evidence type="ECO:0000256" key="14">
    <source>
        <dbReference type="ARBA" id="ARBA00025228"/>
    </source>
</evidence>
<keyword evidence="12 19" id="KW-1133">Transmembrane helix</keyword>
<evidence type="ECO:0000256" key="12">
    <source>
        <dbReference type="ARBA" id="ARBA00022989"/>
    </source>
</evidence>
<evidence type="ECO:0000256" key="13">
    <source>
        <dbReference type="ARBA" id="ARBA00023136"/>
    </source>
</evidence>
<evidence type="ECO:0000256" key="6">
    <source>
        <dbReference type="ARBA" id="ARBA00015850"/>
    </source>
</evidence>
<comment type="similarity">
    <text evidence="4 19">Belongs to the CobS family.</text>
</comment>
<evidence type="ECO:0000256" key="11">
    <source>
        <dbReference type="ARBA" id="ARBA00022842"/>
    </source>
</evidence>
<comment type="subcellular location">
    <subcellularLocation>
        <location evidence="2 19">Cell membrane</location>
        <topology evidence="2 19">Multi-pass membrane protein</topology>
    </subcellularLocation>
</comment>
<evidence type="ECO:0000256" key="4">
    <source>
        <dbReference type="ARBA" id="ARBA00010561"/>
    </source>
</evidence>
<feature type="transmembrane region" description="Helical" evidence="19">
    <location>
        <begin position="186"/>
        <end position="205"/>
    </location>
</feature>
<protein>
    <recommendedName>
        <fullName evidence="6 19">Adenosylcobinamide-GDP ribazoletransferase</fullName>
        <ecNumber evidence="5 19">2.7.8.26</ecNumber>
    </recommendedName>
    <alternativeName>
        <fullName evidence="16 19">Cobalamin synthase</fullName>
    </alternativeName>
    <alternativeName>
        <fullName evidence="15 19">Cobalamin-5'-phosphate synthase</fullName>
    </alternativeName>
</protein>
<evidence type="ECO:0000256" key="3">
    <source>
        <dbReference type="ARBA" id="ARBA00004663"/>
    </source>
</evidence>
<dbReference type="PANTHER" id="PTHR34148:SF1">
    <property type="entry name" value="ADENOSYLCOBINAMIDE-GDP RIBAZOLETRANSFERASE"/>
    <property type="match status" value="1"/>
</dbReference>
<gene>
    <name evidence="19" type="primary">cobS</name>
    <name evidence="20" type="ORF">ABH15_06620</name>
</gene>
<dbReference type="GO" id="GO:0009236">
    <property type="term" value="P:cobalamin biosynthetic process"/>
    <property type="evidence" value="ECO:0007669"/>
    <property type="project" value="UniProtKB-UniRule"/>
</dbReference>
<keyword evidence="10 19" id="KW-0812">Transmembrane</keyword>
<evidence type="ECO:0000256" key="19">
    <source>
        <dbReference type="HAMAP-Rule" id="MF_00719"/>
    </source>
</evidence>
<feature type="transmembrane region" description="Helical" evidence="19">
    <location>
        <begin position="35"/>
        <end position="67"/>
    </location>
</feature>
<evidence type="ECO:0000256" key="16">
    <source>
        <dbReference type="ARBA" id="ARBA00032853"/>
    </source>
</evidence>
<evidence type="ECO:0000256" key="17">
    <source>
        <dbReference type="ARBA" id="ARBA00048623"/>
    </source>
</evidence>
<dbReference type="NCBIfam" id="TIGR00317">
    <property type="entry name" value="cobS"/>
    <property type="match status" value="1"/>
</dbReference>
<comment type="function">
    <text evidence="14 19">Joins adenosylcobinamide-GDP and alpha-ribazole to generate adenosylcobalamin (Ado-cobalamin). Also synthesizes adenosylcobalamin 5'-phosphate from adenosylcobinamide-GDP and alpha-ribazole 5'-phosphate.</text>
</comment>
<evidence type="ECO:0000256" key="5">
    <source>
        <dbReference type="ARBA" id="ARBA00013200"/>
    </source>
</evidence>
<organism evidence="20 21">
    <name type="scientific">Methanoculleus taiwanensis</name>
    <dbReference type="NCBI Taxonomy" id="1550565"/>
    <lineage>
        <taxon>Archaea</taxon>
        <taxon>Methanobacteriati</taxon>
        <taxon>Methanobacteriota</taxon>
        <taxon>Stenosarchaea group</taxon>
        <taxon>Methanomicrobia</taxon>
        <taxon>Methanomicrobiales</taxon>
        <taxon>Methanomicrobiaceae</taxon>
        <taxon>Methanoculleus</taxon>
    </lineage>
</organism>
<keyword evidence="7 19" id="KW-1003">Cell membrane</keyword>
<evidence type="ECO:0000256" key="1">
    <source>
        <dbReference type="ARBA" id="ARBA00001946"/>
    </source>
</evidence>
<evidence type="ECO:0000256" key="9">
    <source>
        <dbReference type="ARBA" id="ARBA00022679"/>
    </source>
</evidence>
<comment type="caution">
    <text evidence="20">The sequence shown here is derived from an EMBL/GenBank/DDBJ whole genome shotgun (WGS) entry which is preliminary data.</text>
</comment>
<keyword evidence="21" id="KW-1185">Reference proteome</keyword>
<evidence type="ECO:0000256" key="10">
    <source>
        <dbReference type="ARBA" id="ARBA00022692"/>
    </source>
</evidence>
<comment type="pathway">
    <text evidence="3 19">Cofactor biosynthesis; adenosylcobalamin biosynthesis; adenosylcobalamin from cob(II)yrinate a,c-diamide: step 7/7.</text>
</comment>
<feature type="transmembrane region" description="Helical" evidence="19">
    <location>
        <begin position="158"/>
        <end position="180"/>
    </location>
</feature>
<dbReference type="AlphaFoldDB" id="A0A498H1I3"/>
<accession>A0A498H1I3</accession>
<dbReference type="PANTHER" id="PTHR34148">
    <property type="entry name" value="ADENOSYLCOBINAMIDE-GDP RIBAZOLETRANSFERASE"/>
    <property type="match status" value="1"/>
</dbReference>
<dbReference type="HAMAP" id="MF_00719">
    <property type="entry name" value="CobS"/>
    <property type="match status" value="1"/>
</dbReference>
<evidence type="ECO:0000256" key="15">
    <source>
        <dbReference type="ARBA" id="ARBA00032605"/>
    </source>
</evidence>
<evidence type="ECO:0000256" key="2">
    <source>
        <dbReference type="ARBA" id="ARBA00004651"/>
    </source>
</evidence>
<evidence type="ECO:0000256" key="8">
    <source>
        <dbReference type="ARBA" id="ARBA00022573"/>
    </source>
</evidence>
<dbReference type="OrthoDB" id="11748at2157"/>
<comment type="catalytic activity">
    <reaction evidence="18 19">
        <text>alpha-ribazole 5'-phosphate + adenosylcob(III)inamide-GDP = adenosylcob(III)alamin 5'-phosphate + GMP + H(+)</text>
        <dbReference type="Rhea" id="RHEA:23560"/>
        <dbReference type="ChEBI" id="CHEBI:15378"/>
        <dbReference type="ChEBI" id="CHEBI:57918"/>
        <dbReference type="ChEBI" id="CHEBI:58115"/>
        <dbReference type="ChEBI" id="CHEBI:60487"/>
        <dbReference type="ChEBI" id="CHEBI:60493"/>
        <dbReference type="EC" id="2.7.8.26"/>
    </reaction>
</comment>
<comment type="catalytic activity">
    <reaction evidence="17 19">
        <text>alpha-ribazole + adenosylcob(III)inamide-GDP = adenosylcob(III)alamin + GMP + H(+)</text>
        <dbReference type="Rhea" id="RHEA:16049"/>
        <dbReference type="ChEBI" id="CHEBI:10329"/>
        <dbReference type="ChEBI" id="CHEBI:15378"/>
        <dbReference type="ChEBI" id="CHEBI:18408"/>
        <dbReference type="ChEBI" id="CHEBI:58115"/>
        <dbReference type="ChEBI" id="CHEBI:60487"/>
        <dbReference type="EC" id="2.7.8.26"/>
    </reaction>
</comment>
<dbReference type="GO" id="GO:0008818">
    <property type="term" value="F:cobalamin 5'-phosphate synthase activity"/>
    <property type="evidence" value="ECO:0007669"/>
    <property type="project" value="UniProtKB-UniRule"/>
</dbReference>
<evidence type="ECO:0000313" key="21">
    <source>
        <dbReference type="Proteomes" id="UP000290932"/>
    </source>
</evidence>
<dbReference type="GO" id="GO:0051073">
    <property type="term" value="F:adenosylcobinamide-GDP ribazoletransferase activity"/>
    <property type="evidence" value="ECO:0007669"/>
    <property type="project" value="UniProtKB-UniRule"/>
</dbReference>